<evidence type="ECO:0000313" key="2">
    <source>
        <dbReference type="Proteomes" id="UP000287853"/>
    </source>
</evidence>
<dbReference type="AlphaFoldDB" id="A0A3S3QFK8"/>
<name>A0A3S3QFK8_9BACT</name>
<reference evidence="1 2" key="1">
    <citation type="submission" date="2017-01" db="EMBL/GenBank/DDBJ databases">
        <title>The cable genome- insights into the physiology and evolution of filamentous bacteria capable of sulfide oxidation via long distance electron transfer.</title>
        <authorList>
            <person name="Schreiber L."/>
            <person name="Bjerg J.T."/>
            <person name="Boggild A."/>
            <person name="Van De Vossenberg J."/>
            <person name="Meysman F."/>
            <person name="Nielsen L.P."/>
            <person name="Schramm A."/>
            <person name="Kjeldsen K.U."/>
        </authorList>
    </citation>
    <scope>NUCLEOTIDE SEQUENCE [LARGE SCALE GENOMIC DNA]</scope>
    <source>
        <strain evidence="1">MCF</strain>
    </source>
</reference>
<dbReference type="Proteomes" id="UP000287853">
    <property type="component" value="Unassembled WGS sequence"/>
</dbReference>
<evidence type="ECO:0000313" key="1">
    <source>
        <dbReference type="EMBL" id="RWX46183.1"/>
    </source>
</evidence>
<keyword evidence="2" id="KW-1185">Reference proteome</keyword>
<protein>
    <submittedName>
        <fullName evidence="1">Uncharacterized protein</fullName>
    </submittedName>
</protein>
<proteinExistence type="predicted"/>
<accession>A0A3S3QFK8</accession>
<organism evidence="1 2">
    <name type="scientific">Candidatus Electrothrix aarhusensis</name>
    <dbReference type="NCBI Taxonomy" id="1859131"/>
    <lineage>
        <taxon>Bacteria</taxon>
        <taxon>Pseudomonadati</taxon>
        <taxon>Thermodesulfobacteriota</taxon>
        <taxon>Desulfobulbia</taxon>
        <taxon>Desulfobulbales</taxon>
        <taxon>Desulfobulbaceae</taxon>
        <taxon>Candidatus Electrothrix</taxon>
    </lineage>
</organism>
<comment type="caution">
    <text evidence="1">The sequence shown here is derived from an EMBL/GenBank/DDBJ whole genome shotgun (WGS) entry which is preliminary data.</text>
</comment>
<dbReference type="EMBL" id="MTKO01000068">
    <property type="protein sequence ID" value="RWX46183.1"/>
    <property type="molecule type" value="Genomic_DNA"/>
</dbReference>
<gene>
    <name evidence="1" type="ORF">H206_00355</name>
</gene>
<sequence length="95" mass="11764">MSEIQKKSKSRLDILPNDDADLAEWKEWGGRIINRYQEQKALERKRSKQFRRLKNTIKDKQKANVWYKEQLTLYEEENIEPIDWAVLFQKFMFWR</sequence>